<accession>A0ABY3AVJ0</accession>
<organism evidence="2 3">
    <name type="scientific">Paenibacillus popilliae</name>
    <name type="common">Bacillus popilliae</name>
    <dbReference type="NCBI Taxonomy" id="78057"/>
    <lineage>
        <taxon>Bacteria</taxon>
        <taxon>Bacillati</taxon>
        <taxon>Bacillota</taxon>
        <taxon>Bacilli</taxon>
        <taxon>Bacillales</taxon>
        <taxon>Paenibacillaceae</taxon>
        <taxon>Paenibacillus</taxon>
    </lineage>
</organism>
<comment type="caution">
    <text evidence="2">The sequence shown here is derived from an EMBL/GenBank/DDBJ whole genome shotgun (WGS) entry which is preliminary data.</text>
</comment>
<reference evidence="2 3" key="1">
    <citation type="submission" date="2018-03" db="EMBL/GenBank/DDBJ databases">
        <title>Aerobic endospore-forming bacteria genome sequencing and assembly.</title>
        <authorList>
            <person name="Cavalcante D.A."/>
            <person name="Driks A."/>
            <person name="Putonti C."/>
            <person name="De-Souza M.T."/>
        </authorList>
    </citation>
    <scope>NUCLEOTIDE SEQUENCE [LARGE SCALE GENOMIC DNA]</scope>
    <source>
        <strain evidence="2 3">SDF0028</strain>
    </source>
</reference>
<feature type="domain" description="Putative amidase" evidence="1">
    <location>
        <begin position="275"/>
        <end position="436"/>
    </location>
</feature>
<keyword evidence="3" id="KW-1185">Reference proteome</keyword>
<dbReference type="EMBL" id="SADY01000001">
    <property type="protein sequence ID" value="TQR46525.1"/>
    <property type="molecule type" value="Genomic_DNA"/>
</dbReference>
<dbReference type="Proteomes" id="UP000316208">
    <property type="component" value="Unassembled WGS sequence"/>
</dbReference>
<dbReference type="Pfam" id="PF12671">
    <property type="entry name" value="Amidase_6"/>
    <property type="match status" value="1"/>
</dbReference>
<gene>
    <name evidence="2" type="ORF">C7Y44_02355</name>
</gene>
<dbReference type="InterPro" id="IPR024301">
    <property type="entry name" value="Amidase_6"/>
</dbReference>
<name>A0ABY3AVJ0_PAEPP</name>
<protein>
    <recommendedName>
        <fullName evidence="1">Putative amidase domain-containing protein</fullName>
    </recommendedName>
</protein>
<evidence type="ECO:0000313" key="2">
    <source>
        <dbReference type="EMBL" id="TQR46525.1"/>
    </source>
</evidence>
<proteinExistence type="predicted"/>
<sequence length="464" mass="51062">MWYKLKEGNDESLKKLLTVALIAALVSSLGSSTVLAESNSPLSPVEDTLLSSDKLNDLNDKSSSNVLDLSAVESCFSMAKDILKNYYERIDLGTEQSVKGTFNDDTKLLAHNLSEYVEKKMNTKHFVVEAANAQKENYVLTFNLLSSEVTKEGILLTISTEASFNYVGMEVQSGFGEVSNVVFTYTDTGLTMSDWYMPDDYYDEFVRGSLDHSSNLTMNSILESSNIAEKQTELEKKITDYFSVNRELPVEMTSTDGVETTNQVITPLATLASLNKTAIANYAKNNKAKDSPASGGSNVTYYDFSQISGNWDCTNFVSHALLAGGAIPYDTNGSGISSKGWYYRSLSNRSSSWSGVPNLHDFLVNNTTKGPAGSATTYSTFKYNPNSGYPYAVGDILQFYLSGSYNNWRHSTIITEYYETNTALVLGALVTGRSGKGSYNNNQKAEEVYPGDSKRVIKLSGYYK</sequence>
<evidence type="ECO:0000259" key="1">
    <source>
        <dbReference type="Pfam" id="PF12671"/>
    </source>
</evidence>
<evidence type="ECO:0000313" key="3">
    <source>
        <dbReference type="Proteomes" id="UP000316208"/>
    </source>
</evidence>